<feature type="non-terminal residue" evidence="3">
    <location>
        <position position="253"/>
    </location>
</feature>
<name>A0A0F8YGL3_9ZZZZ</name>
<reference evidence="3" key="1">
    <citation type="journal article" date="2015" name="Nature">
        <title>Complex archaea that bridge the gap between prokaryotes and eukaryotes.</title>
        <authorList>
            <person name="Spang A."/>
            <person name="Saw J.H."/>
            <person name="Jorgensen S.L."/>
            <person name="Zaremba-Niedzwiedzka K."/>
            <person name="Martijn J."/>
            <person name="Lind A.E."/>
            <person name="van Eijk R."/>
            <person name="Schleper C."/>
            <person name="Guy L."/>
            <person name="Ettema T.J."/>
        </authorList>
    </citation>
    <scope>NUCLEOTIDE SEQUENCE</scope>
</reference>
<sequence>MPHTASTVIPKLPCHITQRGSHRYNVFQDDEDRLKYLSWIDEYSKKYHLSLFAYCLMDNHVHFIATPQNEDSLAGAFSITHIRYSQYINKKRKASGSLWQGRFYSCILNKSHLMAAIRYVEKNPVRAGIVQKAWKWKWSSAAAHIGKANPMIHLETITNLVDVSTKSWKQYLNSNENEEDINDIRNHTLLGFPLGTTSSDAKPDKKVGRLISVLSKDKLKKRAVRLLGALSRGRPKKRTVKKSKVSTRSRRKK</sequence>
<dbReference type="InterPro" id="IPR002686">
    <property type="entry name" value="Transposase_17"/>
</dbReference>
<dbReference type="GO" id="GO:0004803">
    <property type="term" value="F:transposase activity"/>
    <property type="evidence" value="ECO:0007669"/>
    <property type="project" value="InterPro"/>
</dbReference>
<organism evidence="3">
    <name type="scientific">marine sediment metagenome</name>
    <dbReference type="NCBI Taxonomy" id="412755"/>
    <lineage>
        <taxon>unclassified sequences</taxon>
        <taxon>metagenomes</taxon>
        <taxon>ecological metagenomes</taxon>
    </lineage>
</organism>
<comment type="caution">
    <text evidence="3">The sequence shown here is derived from an EMBL/GenBank/DDBJ whole genome shotgun (WGS) entry which is preliminary data.</text>
</comment>
<evidence type="ECO:0000259" key="2">
    <source>
        <dbReference type="SMART" id="SM01321"/>
    </source>
</evidence>
<feature type="compositionally biased region" description="Basic residues" evidence="1">
    <location>
        <begin position="233"/>
        <end position="253"/>
    </location>
</feature>
<dbReference type="GO" id="GO:0003677">
    <property type="term" value="F:DNA binding"/>
    <property type="evidence" value="ECO:0007669"/>
    <property type="project" value="InterPro"/>
</dbReference>
<dbReference type="AlphaFoldDB" id="A0A0F8YGL3"/>
<dbReference type="Gene3D" id="3.30.70.1290">
    <property type="entry name" value="Transposase IS200-like"/>
    <property type="match status" value="1"/>
</dbReference>
<dbReference type="PANTHER" id="PTHR34322:SF2">
    <property type="entry name" value="TRANSPOSASE IS200-LIKE DOMAIN-CONTAINING PROTEIN"/>
    <property type="match status" value="1"/>
</dbReference>
<gene>
    <name evidence="3" type="ORF">LCGC14_2822460</name>
</gene>
<feature type="region of interest" description="Disordered" evidence="1">
    <location>
        <begin position="226"/>
        <end position="253"/>
    </location>
</feature>
<dbReference type="Pfam" id="PF01797">
    <property type="entry name" value="Y1_Tnp"/>
    <property type="match status" value="1"/>
</dbReference>
<proteinExistence type="predicted"/>
<dbReference type="InterPro" id="IPR036515">
    <property type="entry name" value="Transposase_17_sf"/>
</dbReference>
<dbReference type="SMART" id="SM01321">
    <property type="entry name" value="Y1_Tnp"/>
    <property type="match status" value="1"/>
</dbReference>
<dbReference type="SUPFAM" id="SSF143422">
    <property type="entry name" value="Transposase IS200-like"/>
    <property type="match status" value="1"/>
</dbReference>
<evidence type="ECO:0000256" key="1">
    <source>
        <dbReference type="SAM" id="MobiDB-lite"/>
    </source>
</evidence>
<dbReference type="GO" id="GO:0006313">
    <property type="term" value="P:DNA transposition"/>
    <property type="evidence" value="ECO:0007669"/>
    <property type="project" value="InterPro"/>
</dbReference>
<evidence type="ECO:0000313" key="3">
    <source>
        <dbReference type="EMBL" id="KKK80542.1"/>
    </source>
</evidence>
<accession>A0A0F8YGL3</accession>
<dbReference type="EMBL" id="LAZR01053533">
    <property type="protein sequence ID" value="KKK80542.1"/>
    <property type="molecule type" value="Genomic_DNA"/>
</dbReference>
<feature type="domain" description="Transposase IS200-like" evidence="2">
    <location>
        <begin position="9"/>
        <end position="123"/>
    </location>
</feature>
<protein>
    <recommendedName>
        <fullName evidence="2">Transposase IS200-like domain-containing protein</fullName>
    </recommendedName>
</protein>
<dbReference type="PANTHER" id="PTHR34322">
    <property type="entry name" value="TRANSPOSASE, Y1_TNP DOMAIN-CONTAINING"/>
    <property type="match status" value="1"/>
</dbReference>